<dbReference type="EMBL" id="LVVY01000072">
    <property type="protein sequence ID" value="OAM78202.1"/>
    <property type="molecule type" value="Genomic_DNA"/>
</dbReference>
<name>A0A178HZD9_9HYPH</name>
<reference evidence="1 2" key="1">
    <citation type="submission" date="2016-03" db="EMBL/GenBank/DDBJ databases">
        <title>Genome sequencing of Devosia sp. S37.</title>
        <authorList>
            <person name="Mohd Nor M."/>
        </authorList>
    </citation>
    <scope>NUCLEOTIDE SEQUENCE [LARGE SCALE GENOMIC DNA]</scope>
    <source>
        <strain evidence="1 2">S37</strain>
    </source>
</reference>
<organism evidence="1 2">
    <name type="scientific">Devosia elaeis</name>
    <dbReference type="NCBI Taxonomy" id="1770058"/>
    <lineage>
        <taxon>Bacteria</taxon>
        <taxon>Pseudomonadati</taxon>
        <taxon>Pseudomonadota</taxon>
        <taxon>Alphaproteobacteria</taxon>
        <taxon>Hyphomicrobiales</taxon>
        <taxon>Devosiaceae</taxon>
        <taxon>Devosia</taxon>
    </lineage>
</organism>
<dbReference type="RefSeq" id="WP_067453832.1">
    <property type="nucleotide sequence ID" value="NZ_LVVY01000072.1"/>
</dbReference>
<gene>
    <name evidence="1" type="ORF">A3840_06775</name>
</gene>
<dbReference type="Proteomes" id="UP000078389">
    <property type="component" value="Unassembled WGS sequence"/>
</dbReference>
<proteinExistence type="predicted"/>
<dbReference type="STRING" id="1770058.A3840_06775"/>
<evidence type="ECO:0000313" key="2">
    <source>
        <dbReference type="Proteomes" id="UP000078389"/>
    </source>
</evidence>
<keyword evidence="2" id="KW-1185">Reference proteome</keyword>
<comment type="caution">
    <text evidence="1">The sequence shown here is derived from an EMBL/GenBank/DDBJ whole genome shotgun (WGS) entry which is preliminary data.</text>
</comment>
<evidence type="ECO:0000313" key="1">
    <source>
        <dbReference type="EMBL" id="OAM78202.1"/>
    </source>
</evidence>
<protein>
    <submittedName>
        <fullName evidence="1">Uncharacterized protein</fullName>
    </submittedName>
</protein>
<dbReference type="AlphaFoldDB" id="A0A178HZD9"/>
<sequence length="79" mass="8843">MDTRPANDNQPDEGFAFQIGETIEVMTRAVIIERSESASGRTYLVRATKEDGREIYIRAAETEIFEPEPVRVAAERVAA</sequence>
<accession>A0A178HZD9</accession>